<sequence>MKYCIFFALIVLASIANGEPSAFEKQSGVTKNDIKALQSIVTQLQQKVEAIGQTQEGISSLYESQNTKLQRQITQTTQQTKDIEELKTQLDLLHNLKQEVTTNTQEIQKLKTQIQEINTHLTTLNQTILNELKKLNTTSDSSQKNTDKDNTNHISDTQTKNPPFNKNKTKKAEIFAQAQELFNKKEYESAKERFEWLLTLNYKKPESNFYLGEIAFANKSHNNAIKYYKESAMANDKTKFMPTLLLHTAQSFNAIKDTKNYNKFLDSLIGNYPSSKEAQTAKKLKIQNKEKK</sequence>
<comment type="caution">
    <text evidence="4">The sequence shown here is derived from an EMBL/GenBank/DDBJ whole genome shotgun (WGS) entry which is preliminary data.</text>
</comment>
<evidence type="ECO:0000313" key="5">
    <source>
        <dbReference type="Proteomes" id="UP000029707"/>
    </source>
</evidence>
<keyword evidence="5" id="KW-1185">Reference proteome</keyword>
<keyword evidence="1" id="KW-0175">Coiled coil</keyword>
<dbReference type="AlphaFoldDB" id="A0A4U8TT69"/>
<dbReference type="Gene3D" id="1.25.40.10">
    <property type="entry name" value="Tetratricopeptide repeat domain"/>
    <property type="match status" value="1"/>
</dbReference>
<accession>A0A4U8TT69</accession>
<dbReference type="InterPro" id="IPR011990">
    <property type="entry name" value="TPR-like_helical_dom_sf"/>
</dbReference>
<evidence type="ECO:0000256" key="3">
    <source>
        <dbReference type="SAM" id="SignalP"/>
    </source>
</evidence>
<name>A0A4U8TT69_9HELI</name>
<dbReference type="Proteomes" id="UP000029707">
    <property type="component" value="Unassembled WGS sequence"/>
</dbReference>
<organism evidence="4 5">
    <name type="scientific">Helicobacter japonicus</name>
    <dbReference type="NCBI Taxonomy" id="425400"/>
    <lineage>
        <taxon>Bacteria</taxon>
        <taxon>Pseudomonadati</taxon>
        <taxon>Campylobacterota</taxon>
        <taxon>Epsilonproteobacteria</taxon>
        <taxon>Campylobacterales</taxon>
        <taxon>Helicobacteraceae</taxon>
        <taxon>Helicobacter</taxon>
    </lineage>
</organism>
<dbReference type="STRING" id="425400.LS65_00950"/>
<dbReference type="OrthoDB" id="5338882at2"/>
<reference evidence="4 5" key="1">
    <citation type="journal article" date="2014" name="Genome Announc.">
        <title>Draft genome sequences of eight enterohepatic helicobacter species isolated from both laboratory and wild rodents.</title>
        <authorList>
            <person name="Sheh A."/>
            <person name="Shen Z."/>
            <person name="Fox J.G."/>
        </authorList>
    </citation>
    <scope>NUCLEOTIDE SEQUENCE [LARGE SCALE GENOMIC DNA]</scope>
    <source>
        <strain evidence="4 5">MIT 01-6451</strain>
    </source>
</reference>
<dbReference type="RefSeq" id="WP_034360578.1">
    <property type="nucleotide sequence ID" value="NZ_CAJUDB010000002.1"/>
</dbReference>
<evidence type="ECO:0000256" key="1">
    <source>
        <dbReference type="SAM" id="Coils"/>
    </source>
</evidence>
<protein>
    <recommendedName>
        <fullName evidence="6">Tetratricopeptide repeat protein</fullName>
    </recommendedName>
</protein>
<proteinExistence type="predicted"/>
<feature type="region of interest" description="Disordered" evidence="2">
    <location>
        <begin position="138"/>
        <end position="167"/>
    </location>
</feature>
<evidence type="ECO:0000313" key="4">
    <source>
        <dbReference type="EMBL" id="TLE02178.1"/>
    </source>
</evidence>
<dbReference type="EMBL" id="JRMQ02000003">
    <property type="protein sequence ID" value="TLE02178.1"/>
    <property type="molecule type" value="Genomic_DNA"/>
</dbReference>
<gene>
    <name evidence="4" type="ORF">LS65_003285</name>
</gene>
<keyword evidence="3" id="KW-0732">Signal</keyword>
<dbReference type="SUPFAM" id="SSF48452">
    <property type="entry name" value="TPR-like"/>
    <property type="match status" value="1"/>
</dbReference>
<feature type="coiled-coil region" evidence="1">
    <location>
        <begin position="66"/>
        <end position="127"/>
    </location>
</feature>
<dbReference type="GeneID" id="82321446"/>
<evidence type="ECO:0008006" key="6">
    <source>
        <dbReference type="Google" id="ProtNLM"/>
    </source>
</evidence>
<evidence type="ECO:0000256" key="2">
    <source>
        <dbReference type="SAM" id="MobiDB-lite"/>
    </source>
</evidence>
<feature type="signal peptide" evidence="3">
    <location>
        <begin position="1"/>
        <end position="18"/>
    </location>
</feature>
<feature type="chain" id="PRO_5020290480" description="Tetratricopeptide repeat protein" evidence="3">
    <location>
        <begin position="19"/>
        <end position="292"/>
    </location>
</feature>